<comment type="subunit">
    <text evidence="2 12">Homodimer.</text>
</comment>
<evidence type="ECO:0000256" key="2">
    <source>
        <dbReference type="ARBA" id="ARBA00011738"/>
    </source>
</evidence>
<evidence type="ECO:0000256" key="9">
    <source>
        <dbReference type="ARBA" id="ARBA00023211"/>
    </source>
</evidence>
<protein>
    <recommendedName>
        <fullName evidence="4 12">3,4-dihydroxy-2-butanone 4-phosphate synthase</fullName>
        <shortName evidence="12">DHBP synthase</shortName>
        <ecNumber evidence="3 12">4.1.99.12</ecNumber>
    </recommendedName>
</protein>
<gene>
    <name evidence="14" type="ORF">H4219_001952</name>
</gene>
<evidence type="ECO:0000256" key="11">
    <source>
        <dbReference type="ARBA" id="ARBA00060730"/>
    </source>
</evidence>
<proteinExistence type="inferred from homology"/>
<name>A0A9W8A5C7_9FUNG</name>
<dbReference type="EMBL" id="JANBPU010000026">
    <property type="protein sequence ID" value="KAJ1919481.1"/>
    <property type="molecule type" value="Genomic_DNA"/>
</dbReference>
<comment type="pathway">
    <text evidence="1 12">Cofactor biosynthesis; riboflavin biosynthesis; 2-hydroxy-3-oxobutyl phosphate from D-ribulose 5-phosphate: step 1/1.</text>
</comment>
<keyword evidence="10 12" id="KW-0456">Lyase</keyword>
<dbReference type="Gene3D" id="3.90.870.10">
    <property type="entry name" value="DHBP synthase"/>
    <property type="match status" value="1"/>
</dbReference>
<comment type="similarity">
    <text evidence="11 12">Belongs to the DHBP synthase family.</text>
</comment>
<keyword evidence="5 12" id="KW-0686">Riboflavin biosynthesis</keyword>
<keyword evidence="7 12" id="KW-0460">Magnesium</keyword>
<dbReference type="GO" id="GO:0005829">
    <property type="term" value="C:cytosol"/>
    <property type="evidence" value="ECO:0007669"/>
    <property type="project" value="UniProtKB-ARBA"/>
</dbReference>
<evidence type="ECO:0000256" key="10">
    <source>
        <dbReference type="ARBA" id="ARBA00023239"/>
    </source>
</evidence>
<dbReference type="GO" id="GO:0008686">
    <property type="term" value="F:3,4-dihydroxy-2-butanone-4-phosphate synthase activity"/>
    <property type="evidence" value="ECO:0007669"/>
    <property type="project" value="UniProtKB-EC"/>
</dbReference>
<evidence type="ECO:0000256" key="1">
    <source>
        <dbReference type="ARBA" id="ARBA00004904"/>
    </source>
</evidence>
<sequence length="234" mass="25437">MPSLSSKSDSLNGAHNGQTESTEPQRDTSISFEFDPVKDAIEDFAAGKAVIVVDNEDRENEGDLIFAADLATPELMAFTIRYTSGFICCSVDPDRLDALQLPLMVKDSTDPLRTQYTITVDASEGTTTGISAFDRCRTVRTLADANITDPGALRRPGHVLPLRPKEGGVLKRAGHTEAAVDLARLAGRFPAGVLCELVNDDGTMKRRDDCKAFAKEHGLKMISIHNLILYIKSL</sequence>
<dbReference type="PANTHER" id="PTHR21327:SF18">
    <property type="entry name" value="3,4-DIHYDROXY-2-BUTANONE 4-PHOSPHATE SYNTHASE"/>
    <property type="match status" value="1"/>
</dbReference>
<accession>A0A9W8A5C7</accession>
<evidence type="ECO:0000313" key="14">
    <source>
        <dbReference type="EMBL" id="KAJ1919481.1"/>
    </source>
</evidence>
<keyword evidence="8" id="KW-0318">Glutathionylation</keyword>
<reference evidence="14" key="1">
    <citation type="submission" date="2022-07" db="EMBL/GenBank/DDBJ databases">
        <title>Phylogenomic reconstructions and comparative analyses of Kickxellomycotina fungi.</title>
        <authorList>
            <person name="Reynolds N.K."/>
            <person name="Stajich J.E."/>
            <person name="Barry K."/>
            <person name="Grigoriev I.V."/>
            <person name="Crous P."/>
            <person name="Smith M.E."/>
        </authorList>
    </citation>
    <scope>NUCLEOTIDE SEQUENCE</scope>
    <source>
        <strain evidence="14">NBRC 100468</strain>
    </source>
</reference>
<dbReference type="FunFam" id="3.90.870.10:FF:000002">
    <property type="entry name" value="3,4-dihydroxy-2-butanone 4-phosphate synthase"/>
    <property type="match status" value="1"/>
</dbReference>
<dbReference type="AlphaFoldDB" id="A0A9W8A5C7"/>
<feature type="region of interest" description="Disordered" evidence="13">
    <location>
        <begin position="1"/>
        <end position="29"/>
    </location>
</feature>
<dbReference type="NCBIfam" id="TIGR00506">
    <property type="entry name" value="ribB"/>
    <property type="match status" value="1"/>
</dbReference>
<keyword evidence="9 12" id="KW-0464">Manganese</keyword>
<comment type="cofactor">
    <cofactor evidence="12">
        <name>Mg(2+)</name>
        <dbReference type="ChEBI" id="CHEBI:18420"/>
    </cofactor>
    <cofactor evidence="12">
        <name>Mn(2+)</name>
        <dbReference type="ChEBI" id="CHEBI:29035"/>
    </cofactor>
    <text evidence="12">Binds 2 divalent metal cations per subunit. Magnesium or manganese.</text>
</comment>
<dbReference type="EC" id="4.1.99.12" evidence="3 12"/>
<evidence type="ECO:0000256" key="6">
    <source>
        <dbReference type="ARBA" id="ARBA00022723"/>
    </source>
</evidence>
<evidence type="ECO:0000256" key="5">
    <source>
        <dbReference type="ARBA" id="ARBA00022619"/>
    </source>
</evidence>
<dbReference type="InterPro" id="IPR000422">
    <property type="entry name" value="DHBP_synthase_RibB"/>
</dbReference>
<organism evidence="14 15">
    <name type="scientific">Mycoemilia scoparia</name>
    <dbReference type="NCBI Taxonomy" id="417184"/>
    <lineage>
        <taxon>Eukaryota</taxon>
        <taxon>Fungi</taxon>
        <taxon>Fungi incertae sedis</taxon>
        <taxon>Zoopagomycota</taxon>
        <taxon>Kickxellomycotina</taxon>
        <taxon>Kickxellomycetes</taxon>
        <taxon>Kickxellales</taxon>
        <taxon>Kickxellaceae</taxon>
        <taxon>Mycoemilia</taxon>
    </lineage>
</organism>
<evidence type="ECO:0000256" key="3">
    <source>
        <dbReference type="ARBA" id="ARBA00012153"/>
    </source>
</evidence>
<evidence type="ECO:0000256" key="4">
    <source>
        <dbReference type="ARBA" id="ARBA00018836"/>
    </source>
</evidence>
<dbReference type="Pfam" id="PF00926">
    <property type="entry name" value="DHBP_synthase"/>
    <property type="match status" value="1"/>
</dbReference>
<dbReference type="GO" id="GO:0009231">
    <property type="term" value="P:riboflavin biosynthetic process"/>
    <property type="evidence" value="ECO:0007669"/>
    <property type="project" value="UniProtKB-KW"/>
</dbReference>
<dbReference type="GO" id="GO:0046872">
    <property type="term" value="F:metal ion binding"/>
    <property type="evidence" value="ECO:0007669"/>
    <property type="project" value="UniProtKB-KW"/>
</dbReference>
<comment type="caution">
    <text evidence="14">The sequence shown here is derived from an EMBL/GenBank/DDBJ whole genome shotgun (WGS) entry which is preliminary data.</text>
</comment>
<dbReference type="OrthoDB" id="60371at2759"/>
<dbReference type="InterPro" id="IPR017945">
    <property type="entry name" value="DHBP_synth_RibB-like_a/b_dom"/>
</dbReference>
<keyword evidence="15" id="KW-1185">Reference proteome</keyword>
<evidence type="ECO:0000256" key="13">
    <source>
        <dbReference type="SAM" id="MobiDB-lite"/>
    </source>
</evidence>
<dbReference type="Proteomes" id="UP001150538">
    <property type="component" value="Unassembled WGS sequence"/>
</dbReference>
<dbReference type="PANTHER" id="PTHR21327">
    <property type="entry name" value="GTP CYCLOHYDROLASE II-RELATED"/>
    <property type="match status" value="1"/>
</dbReference>
<evidence type="ECO:0000313" key="15">
    <source>
        <dbReference type="Proteomes" id="UP001150538"/>
    </source>
</evidence>
<comment type="catalytic activity">
    <reaction evidence="12">
        <text>D-ribulose 5-phosphate = (2S)-2-hydroxy-3-oxobutyl phosphate + formate + H(+)</text>
        <dbReference type="Rhea" id="RHEA:18457"/>
        <dbReference type="ChEBI" id="CHEBI:15378"/>
        <dbReference type="ChEBI" id="CHEBI:15740"/>
        <dbReference type="ChEBI" id="CHEBI:58121"/>
        <dbReference type="ChEBI" id="CHEBI:58830"/>
        <dbReference type="EC" id="4.1.99.12"/>
    </reaction>
</comment>
<keyword evidence="6 12" id="KW-0479">Metal-binding</keyword>
<dbReference type="SUPFAM" id="SSF55821">
    <property type="entry name" value="YrdC/RibB"/>
    <property type="match status" value="1"/>
</dbReference>
<comment type="function">
    <text evidence="12">Catalyzes the conversion of D-ribulose 5-phosphate to formate and 3,4-dihydroxy-2-butanone 4-phosphate.</text>
</comment>
<evidence type="ECO:0000256" key="8">
    <source>
        <dbReference type="ARBA" id="ARBA00023206"/>
    </source>
</evidence>
<evidence type="ECO:0000256" key="12">
    <source>
        <dbReference type="RuleBase" id="RU003843"/>
    </source>
</evidence>
<evidence type="ECO:0000256" key="7">
    <source>
        <dbReference type="ARBA" id="ARBA00022842"/>
    </source>
</evidence>